<comment type="caution">
    <text evidence="2">The sequence shown here is derived from an EMBL/GenBank/DDBJ whole genome shotgun (WGS) entry which is preliminary data.</text>
</comment>
<sequence length="75" mass="8553">MNNLSRVTDLLRTHHRRPEELAPDPNFLKKKTCTTTPSDKGPGKHTGNNKKKSGEDKSPFQEIVALHINLFYPKK</sequence>
<feature type="region of interest" description="Disordered" evidence="1">
    <location>
        <begin position="1"/>
        <end position="60"/>
    </location>
</feature>
<organism evidence="2 3">
    <name type="scientific">Rhizophagus irregularis (strain DAOM 197198w)</name>
    <name type="common">Glomus intraradices</name>
    <dbReference type="NCBI Taxonomy" id="1432141"/>
    <lineage>
        <taxon>Eukaryota</taxon>
        <taxon>Fungi</taxon>
        <taxon>Fungi incertae sedis</taxon>
        <taxon>Mucoromycota</taxon>
        <taxon>Glomeromycotina</taxon>
        <taxon>Glomeromycetes</taxon>
        <taxon>Glomerales</taxon>
        <taxon>Glomeraceae</taxon>
        <taxon>Rhizophagus</taxon>
    </lineage>
</organism>
<dbReference type="AlphaFoldDB" id="A0A015ISR0"/>
<reference evidence="2 3" key="1">
    <citation type="submission" date="2014-02" db="EMBL/GenBank/DDBJ databases">
        <title>Single nucleus genome sequencing reveals high similarity among nuclei of an endomycorrhizal fungus.</title>
        <authorList>
            <person name="Lin K."/>
            <person name="Geurts R."/>
            <person name="Zhang Z."/>
            <person name="Limpens E."/>
            <person name="Saunders D.G."/>
            <person name="Mu D."/>
            <person name="Pang E."/>
            <person name="Cao H."/>
            <person name="Cha H."/>
            <person name="Lin T."/>
            <person name="Zhou Q."/>
            <person name="Shang Y."/>
            <person name="Li Y."/>
            <person name="Ivanov S."/>
            <person name="Sharma T."/>
            <person name="Velzen R.V."/>
            <person name="Ruijter N.D."/>
            <person name="Aanen D.K."/>
            <person name="Win J."/>
            <person name="Kamoun S."/>
            <person name="Bisseling T."/>
            <person name="Huang S."/>
        </authorList>
    </citation>
    <scope>NUCLEOTIDE SEQUENCE [LARGE SCALE GENOMIC DNA]</scope>
    <source>
        <strain evidence="3">DAOM197198w</strain>
    </source>
</reference>
<protein>
    <submittedName>
        <fullName evidence="2">Uncharacterized protein</fullName>
    </submittedName>
</protein>
<feature type="compositionally biased region" description="Basic and acidic residues" evidence="1">
    <location>
        <begin position="9"/>
        <end position="20"/>
    </location>
</feature>
<gene>
    <name evidence="2" type="ORF">RirG_181540</name>
</gene>
<dbReference type="EMBL" id="JEMT01025979">
    <property type="protein sequence ID" value="EXX60257.1"/>
    <property type="molecule type" value="Genomic_DNA"/>
</dbReference>
<accession>A0A015ISR0</accession>
<keyword evidence="3" id="KW-1185">Reference proteome</keyword>
<dbReference type="Proteomes" id="UP000022910">
    <property type="component" value="Unassembled WGS sequence"/>
</dbReference>
<evidence type="ECO:0000256" key="1">
    <source>
        <dbReference type="SAM" id="MobiDB-lite"/>
    </source>
</evidence>
<evidence type="ECO:0000313" key="2">
    <source>
        <dbReference type="EMBL" id="EXX60257.1"/>
    </source>
</evidence>
<evidence type="ECO:0000313" key="3">
    <source>
        <dbReference type="Proteomes" id="UP000022910"/>
    </source>
</evidence>
<proteinExistence type="predicted"/>
<name>A0A015ISR0_RHIIW</name>
<dbReference type="HOGENOM" id="CLU_2672432_0_0_1"/>